<organism evidence="4 5">
    <name type="scientific">Alicyclobacillus mengziensis</name>
    <dbReference type="NCBI Taxonomy" id="2931921"/>
    <lineage>
        <taxon>Bacteria</taxon>
        <taxon>Bacillati</taxon>
        <taxon>Bacillota</taxon>
        <taxon>Bacilli</taxon>
        <taxon>Bacillales</taxon>
        <taxon>Alicyclobacillaceae</taxon>
        <taxon>Alicyclobacillus</taxon>
    </lineage>
</organism>
<feature type="transmembrane region" description="Helical" evidence="2">
    <location>
        <begin position="139"/>
        <end position="162"/>
    </location>
</feature>
<feature type="domain" description="VTT" evidence="3">
    <location>
        <begin position="33"/>
        <end position="158"/>
    </location>
</feature>
<evidence type="ECO:0000256" key="1">
    <source>
        <dbReference type="ARBA" id="ARBA00010792"/>
    </source>
</evidence>
<keyword evidence="2" id="KW-1133">Transmembrane helix</keyword>
<dbReference type="InterPro" id="IPR032816">
    <property type="entry name" value="VTT_dom"/>
</dbReference>
<dbReference type="GO" id="GO:0005886">
    <property type="term" value="C:plasma membrane"/>
    <property type="evidence" value="ECO:0007669"/>
    <property type="project" value="TreeGrafter"/>
</dbReference>
<sequence>MLDWFGQGAQAVLALGYLGTYLALVIEGLGLPFPGDAVMALYGLAAANGRFHTGPLIFISIGGYLTGAVISYGLSRYFGAGWLDRWTSSHMMNFRSLERTTSMLNKYGPLLLVPGRFLPGVRSVSSYVAGAVRMEFSSFFLYTGIGVIAWCAGWIFLGFWFGEHLEFILHTLQSYSLYVTGALIVLAGAFWVIRRRTRTPHEPN</sequence>
<dbReference type="KEGG" id="afx:JZ786_21680"/>
<feature type="transmembrane region" description="Helical" evidence="2">
    <location>
        <begin position="12"/>
        <end position="33"/>
    </location>
</feature>
<dbReference type="InterPro" id="IPR051311">
    <property type="entry name" value="DedA_domain"/>
</dbReference>
<keyword evidence="5" id="KW-1185">Reference proteome</keyword>
<evidence type="ECO:0000313" key="4">
    <source>
        <dbReference type="EMBL" id="QSO46993.1"/>
    </source>
</evidence>
<keyword evidence="2" id="KW-0472">Membrane</keyword>
<dbReference type="PANTHER" id="PTHR42709">
    <property type="entry name" value="ALKALINE PHOSPHATASE LIKE PROTEIN"/>
    <property type="match status" value="1"/>
</dbReference>
<dbReference type="EMBL" id="CP071182">
    <property type="protein sequence ID" value="QSO46993.1"/>
    <property type="molecule type" value="Genomic_DNA"/>
</dbReference>
<proteinExistence type="inferred from homology"/>
<dbReference type="RefSeq" id="WP_206656354.1">
    <property type="nucleotide sequence ID" value="NZ_CP071182.1"/>
</dbReference>
<comment type="similarity">
    <text evidence="1">Belongs to the DedA family.</text>
</comment>
<evidence type="ECO:0000256" key="2">
    <source>
        <dbReference type="SAM" id="Phobius"/>
    </source>
</evidence>
<feature type="transmembrane region" description="Helical" evidence="2">
    <location>
        <begin position="53"/>
        <end position="75"/>
    </location>
</feature>
<accession>A0A9X7VXT1</accession>
<keyword evidence="2" id="KW-0812">Transmembrane</keyword>
<feature type="transmembrane region" description="Helical" evidence="2">
    <location>
        <begin position="174"/>
        <end position="193"/>
    </location>
</feature>
<dbReference type="Pfam" id="PF09335">
    <property type="entry name" value="VTT_dom"/>
    <property type="match status" value="1"/>
</dbReference>
<evidence type="ECO:0000259" key="3">
    <source>
        <dbReference type="Pfam" id="PF09335"/>
    </source>
</evidence>
<dbReference type="Proteomes" id="UP000663505">
    <property type="component" value="Chromosome"/>
</dbReference>
<dbReference type="PANTHER" id="PTHR42709:SF9">
    <property type="entry name" value="ALKALINE PHOSPHATASE LIKE PROTEIN"/>
    <property type="match status" value="1"/>
</dbReference>
<protein>
    <submittedName>
        <fullName evidence="4">DedA family protein</fullName>
    </submittedName>
</protein>
<gene>
    <name evidence="4" type="ORF">JZ786_21680</name>
</gene>
<evidence type="ECO:0000313" key="5">
    <source>
        <dbReference type="Proteomes" id="UP000663505"/>
    </source>
</evidence>
<dbReference type="AlphaFoldDB" id="A0A9X7VXT1"/>
<reference evidence="4 5" key="1">
    <citation type="submission" date="2021-02" db="EMBL/GenBank/DDBJ databases">
        <title>Alicyclobacillus curvatus sp. nov. and Alicyclobacillus mengziensis sp. nov., two acidophilic bacteria isolated from acid mine drainage.</title>
        <authorList>
            <person name="Huang Y."/>
        </authorList>
    </citation>
    <scope>NUCLEOTIDE SEQUENCE [LARGE SCALE GENOMIC DNA]</scope>
    <source>
        <strain evidence="4 5">S30H14</strain>
    </source>
</reference>
<name>A0A9X7VXT1_9BACL</name>